<dbReference type="AlphaFoldDB" id="A0AAD5ST62"/>
<feature type="region of interest" description="Disordered" evidence="13">
    <location>
        <begin position="1"/>
        <end position="116"/>
    </location>
</feature>
<keyword evidence="16" id="KW-1185">Reference proteome</keyword>
<evidence type="ECO:0000256" key="3">
    <source>
        <dbReference type="ARBA" id="ARBA00006793"/>
    </source>
</evidence>
<dbReference type="InterPro" id="IPR027417">
    <property type="entry name" value="P-loop_NTPase"/>
</dbReference>
<dbReference type="GO" id="GO:0003684">
    <property type="term" value="F:damaged DNA binding"/>
    <property type="evidence" value="ECO:0007669"/>
    <property type="project" value="TreeGrafter"/>
</dbReference>
<evidence type="ECO:0000256" key="6">
    <source>
        <dbReference type="ARBA" id="ARBA00022763"/>
    </source>
</evidence>
<keyword evidence="5" id="KW-0547">Nucleotide-binding</keyword>
<dbReference type="SUPFAM" id="SSF52540">
    <property type="entry name" value="P-loop containing nucleoside triphosphate hydrolases"/>
    <property type="match status" value="1"/>
</dbReference>
<dbReference type="Pfam" id="PF02463">
    <property type="entry name" value="SMC_N"/>
    <property type="match status" value="1"/>
</dbReference>
<proteinExistence type="inferred from homology"/>
<keyword evidence="9" id="KW-0233">DNA recombination</keyword>
<evidence type="ECO:0000256" key="9">
    <source>
        <dbReference type="ARBA" id="ARBA00023172"/>
    </source>
</evidence>
<keyword evidence="8 12" id="KW-0175">Coiled coil</keyword>
<feature type="compositionally biased region" description="Polar residues" evidence="13">
    <location>
        <begin position="28"/>
        <end position="41"/>
    </location>
</feature>
<accession>A0AAD5ST62</accession>
<dbReference type="EMBL" id="JADGJH010002738">
    <property type="protein sequence ID" value="KAJ3095184.1"/>
    <property type="molecule type" value="Genomic_DNA"/>
</dbReference>
<dbReference type="GO" id="GO:0000724">
    <property type="term" value="P:double-strand break repair via homologous recombination"/>
    <property type="evidence" value="ECO:0007669"/>
    <property type="project" value="TreeGrafter"/>
</dbReference>
<comment type="caution">
    <text evidence="15">The sequence shown here is derived from an EMBL/GenBank/DDBJ whole genome shotgun (WGS) entry which is preliminary data.</text>
</comment>
<feature type="compositionally biased region" description="Basic residues" evidence="13">
    <location>
        <begin position="1"/>
        <end position="14"/>
    </location>
</feature>
<gene>
    <name evidence="15" type="primary">SMC6</name>
    <name evidence="15" type="ORF">HK100_005893</name>
</gene>
<dbReference type="GO" id="GO:0003697">
    <property type="term" value="F:single-stranded DNA binding"/>
    <property type="evidence" value="ECO:0007669"/>
    <property type="project" value="TreeGrafter"/>
</dbReference>
<dbReference type="GO" id="GO:0035861">
    <property type="term" value="C:site of double-strand break"/>
    <property type="evidence" value="ECO:0007669"/>
    <property type="project" value="TreeGrafter"/>
</dbReference>
<evidence type="ECO:0000256" key="8">
    <source>
        <dbReference type="ARBA" id="ARBA00023054"/>
    </source>
</evidence>
<dbReference type="GO" id="GO:0005634">
    <property type="term" value="C:nucleus"/>
    <property type="evidence" value="ECO:0007669"/>
    <property type="project" value="UniProtKB-SubCell"/>
</dbReference>
<evidence type="ECO:0000256" key="1">
    <source>
        <dbReference type="ARBA" id="ARBA00004123"/>
    </source>
</evidence>
<evidence type="ECO:0000313" key="16">
    <source>
        <dbReference type="Proteomes" id="UP001211907"/>
    </source>
</evidence>
<evidence type="ECO:0000256" key="12">
    <source>
        <dbReference type="SAM" id="Coils"/>
    </source>
</evidence>
<dbReference type="Proteomes" id="UP001211907">
    <property type="component" value="Unassembled WGS sequence"/>
</dbReference>
<protein>
    <submittedName>
        <fullName evidence="15">Structural maintenance of chromosomes protein 6</fullName>
    </submittedName>
</protein>
<name>A0AAD5ST62_9FUNG</name>
<organism evidence="15 16">
    <name type="scientific">Physocladia obscura</name>
    <dbReference type="NCBI Taxonomy" id="109957"/>
    <lineage>
        <taxon>Eukaryota</taxon>
        <taxon>Fungi</taxon>
        <taxon>Fungi incertae sedis</taxon>
        <taxon>Chytridiomycota</taxon>
        <taxon>Chytridiomycota incertae sedis</taxon>
        <taxon>Chytridiomycetes</taxon>
        <taxon>Chytridiales</taxon>
        <taxon>Chytriomycetaceae</taxon>
        <taxon>Physocladia</taxon>
    </lineage>
</organism>
<keyword evidence="6" id="KW-0227">DNA damage</keyword>
<dbReference type="GO" id="GO:0030915">
    <property type="term" value="C:Smc5-Smc6 complex"/>
    <property type="evidence" value="ECO:0007669"/>
    <property type="project" value="TreeGrafter"/>
</dbReference>
<comment type="subcellular location">
    <subcellularLocation>
        <location evidence="2">Chromosome</location>
    </subcellularLocation>
    <subcellularLocation>
        <location evidence="1">Nucleus</location>
    </subcellularLocation>
</comment>
<dbReference type="GO" id="GO:0005524">
    <property type="term" value="F:ATP binding"/>
    <property type="evidence" value="ECO:0007669"/>
    <property type="project" value="UniProtKB-KW"/>
</dbReference>
<evidence type="ECO:0000256" key="7">
    <source>
        <dbReference type="ARBA" id="ARBA00022840"/>
    </source>
</evidence>
<dbReference type="InterPro" id="IPR003395">
    <property type="entry name" value="RecF/RecN/SMC_N"/>
</dbReference>
<evidence type="ECO:0000256" key="11">
    <source>
        <dbReference type="ARBA" id="ARBA00023242"/>
    </source>
</evidence>
<keyword evidence="4" id="KW-0158">Chromosome</keyword>
<keyword evidence="10" id="KW-0234">DNA repair</keyword>
<feature type="domain" description="RecF/RecN/SMC N-terminal" evidence="14">
    <location>
        <begin position="127"/>
        <end position="1137"/>
    </location>
</feature>
<feature type="coiled-coil region" evidence="12">
    <location>
        <begin position="424"/>
        <end position="529"/>
    </location>
</feature>
<evidence type="ECO:0000259" key="14">
    <source>
        <dbReference type="Pfam" id="PF02463"/>
    </source>
</evidence>
<sequence length="1177" mass="133492">MESGHMRKQSKRSRMILSDESENDDNDAIQSQNLLADSQKSAVGAGADSDEDSDIMDKDRNGNSIDTNSQRISKKAKDVDDDDDDESPKSKDTRKPTTKRPKISLSSRGRKLSAQEVKNLPPLTGVLERVQLYQFMCHQLLEVDFCPRINFVIGHNGSGKSAILTGIMVCLGGKADVTERAKSLKALVMEGKKAGAVTISIHNKGPDAYKPEIYGQTIIIERKITSDGTGSYKIKDVAGTTQSTTKRDLLALLDHMSIAIDNPLSILTQDTSRQFLASSTPKDKYAFFSAGTLLSQLSSDHDYINSCLEEGMRGFRARTALVPQIKKDYDDAKAKFREIKKFEGLEDEIVGLQHQIAWAWVEQAEAQTERERKVLNANSRKLNERIASLEKCEDAIRVHEERITTISQLLEAVSARGQPVSDSFKEVQRAIVALREQKAQFESQENQCQGYIRNAENTRTAMQKKIDEEARKLDSTDRNAREKKLAAIEKMKERQEEAGKSVIAITEQIDLTEKRRVELERKQASMTERINGIKQHINDEGRFIRDLEKTGYDRIAAYGNEMKSVLSEIEECTRKGLWRTKPIGPIGLYINLRQPKYKQVIEAVLGPLLKAFIVDNQEDKNQLYKIFTHFRAKYAVLQHDGRAFNVAGGEPEDPKVLTFYRAIDVSDKIVERQLILQRNIEKLALVETNRDGDRLATSSSTRGMPKNVNTVYTMENAQIGGAGGGLQTRSLNLNTRGMPLLGVDVEDEIKHRRKTVDGLQQQLRGLNSEYTPIEAELREIQSEFSRLKNERNKAMKLTGSLHHDMAKMQENLVEEEPASIALFEEKKAEVERELEGHRAQLSGLQESKKRINSEIAEKMIELNEHKRELDAIKSEHDQKKREINEIKQEISKLERNKNDVAAKHQELVDKIAQIRENLNDLEKGVKESIEKALQISDGERKRANGKTAEELGALVLRKQAVLRENLAHIGSKEEVIVNLNEKKRTYEDAIEERDAVKTLLDELKLAVDARMDDWRRLQTMITTKAKNTFTMMMQKRGFNAKLIIDHAKQTLDLRVDVHNLGMQKNKDKDPKTLSGGEKSFSTVCLLLSLWESMGNPFRALDEFDVFMDAVNRRMSMQNMISYARSGDPPCQYIFITPQDMSHVPDLNGSDVRVHRLRDPERNQARLNFQRVENGDDG</sequence>
<dbReference type="PANTHER" id="PTHR19306">
    <property type="entry name" value="STRUCTURAL MAINTENANCE OF CHROMOSOMES 5,6 SMC5, SMC6"/>
    <property type="match status" value="1"/>
</dbReference>
<keyword evidence="11" id="KW-0539">Nucleus</keyword>
<feature type="coiled-coil region" evidence="12">
    <location>
        <begin position="777"/>
        <end position="931"/>
    </location>
</feature>
<evidence type="ECO:0000256" key="5">
    <source>
        <dbReference type="ARBA" id="ARBA00022741"/>
    </source>
</evidence>
<feature type="compositionally biased region" description="Polar residues" evidence="13">
    <location>
        <begin position="62"/>
        <end position="71"/>
    </location>
</feature>
<keyword evidence="7" id="KW-0067">ATP-binding</keyword>
<comment type="similarity">
    <text evidence="3">Belongs to the SMC family. SMC6 subfamily.</text>
</comment>
<feature type="coiled-coil region" evidence="12">
    <location>
        <begin position="972"/>
        <end position="1006"/>
    </location>
</feature>
<dbReference type="Gene3D" id="3.40.50.300">
    <property type="entry name" value="P-loop containing nucleotide triphosphate hydrolases"/>
    <property type="match status" value="2"/>
</dbReference>
<evidence type="ECO:0000256" key="4">
    <source>
        <dbReference type="ARBA" id="ARBA00022454"/>
    </source>
</evidence>
<evidence type="ECO:0000256" key="13">
    <source>
        <dbReference type="SAM" id="MobiDB-lite"/>
    </source>
</evidence>
<feature type="coiled-coil region" evidence="12">
    <location>
        <begin position="365"/>
        <end position="392"/>
    </location>
</feature>
<evidence type="ECO:0000256" key="2">
    <source>
        <dbReference type="ARBA" id="ARBA00004286"/>
    </source>
</evidence>
<reference evidence="15" key="1">
    <citation type="submission" date="2020-05" db="EMBL/GenBank/DDBJ databases">
        <title>Phylogenomic resolution of chytrid fungi.</title>
        <authorList>
            <person name="Stajich J.E."/>
            <person name="Amses K."/>
            <person name="Simmons R."/>
            <person name="Seto K."/>
            <person name="Myers J."/>
            <person name="Bonds A."/>
            <person name="Quandt C.A."/>
            <person name="Barry K."/>
            <person name="Liu P."/>
            <person name="Grigoriev I."/>
            <person name="Longcore J.E."/>
            <person name="James T.Y."/>
        </authorList>
    </citation>
    <scope>NUCLEOTIDE SEQUENCE</scope>
    <source>
        <strain evidence="15">JEL0513</strain>
    </source>
</reference>
<dbReference type="PANTHER" id="PTHR19306:SF6">
    <property type="entry name" value="STRUCTURAL MAINTENANCE OF CHROMOSOMES PROTEIN 6"/>
    <property type="match status" value="1"/>
</dbReference>
<evidence type="ECO:0000313" key="15">
    <source>
        <dbReference type="EMBL" id="KAJ3095184.1"/>
    </source>
</evidence>
<evidence type="ECO:0000256" key="10">
    <source>
        <dbReference type="ARBA" id="ARBA00023204"/>
    </source>
</evidence>